<dbReference type="eggNOG" id="ENOG502SEMK">
    <property type="taxonomic scope" value="Eukaryota"/>
</dbReference>
<feature type="compositionally biased region" description="Pro residues" evidence="1">
    <location>
        <begin position="383"/>
        <end position="398"/>
    </location>
</feature>
<proteinExistence type="predicted"/>
<feature type="region of interest" description="Disordered" evidence="1">
    <location>
        <begin position="324"/>
        <end position="417"/>
    </location>
</feature>
<feature type="compositionally biased region" description="Polar residues" evidence="1">
    <location>
        <begin position="786"/>
        <end position="800"/>
    </location>
</feature>
<dbReference type="OMA" id="INRHVVW"/>
<dbReference type="Proteomes" id="UP000000542">
    <property type="component" value="Chromosome 32"/>
</dbReference>
<name>Q4Q529_LEIMA</name>
<feature type="compositionally biased region" description="Basic and acidic residues" evidence="1">
    <location>
        <begin position="864"/>
        <end position="876"/>
    </location>
</feature>
<dbReference type="VEuPathDB" id="TriTrypDB:LMJSD75_320031900"/>
<sequence>MLQSGVSQVQRPRHITASTHVLATRLKHNTAERVTVGNTPLHVLHLCDVQCVAPLFASCVSLTTMTIHLKYVASSTALEALLCAAATSPTLTHISVIGGVTSMESAAMASGLAAFTWHERMHAHRVLRADATSESPLPRTVRRVPSALEGYPVMSGRGGERGSARWRRCPSSDRSAALSPYARTPLLAHLRRQQCANSECGVPPPPSAASRPTQWRLRRGGAMWPVPCTVSPRGMPVSHPASLASSPVFLRTPPHVRPLADHHLEGGVHLALELHRLEEATAALLLDGLRRAHRIISAEVRLCVVTVEARRAGQRLAHEALKAAAHHRQRRSLRLTQSAGSAAARPSRLPQARAKGQDGVARCRWPPHTSGLRVSPGPGLRTPVPPPPSPPQRPPASPRPVTAVEPDARGTDEGGCRPLLSVEVRGPRQQTAGRHAQQLAPRYPIASVTLPWQSGGTSVRPPTSLTPSPFSVASGAATMRAHRPVLSDDERVGVQTSQADAFRRRGRHASPPPAGVGANALSRLVSPHQHLARAGRLYSPPRWVSGARPLATGAAPPPLPLSKVAFCPTPQTSSAHSTLSPAGLRLGLCASLSTSSSSWSSRSSSPLPRPPQSTPRRAAEAFANFVAREQAVEVEKGEYATRPAQRTPPGSVSARLDRRGLRRLATFSARPPHSPPSYPGVLCSPRYCLRRGSDSLGLRAEHCRTPRPQTPPCCSSSRCSCFVCRSRPPRSPVASARPAPRTATPTNLENAILALAAATASAPQSRQPRKHDVTSARESRDAGDVTPTTHSAATSVNGITPTRRWSGGERDSDSAAAFHEEAAASSSRRASRSAHAAADSVHRSLNMDLGEGDHTSARHSSARARVEPAARRREGSHLQVSHTQMPSSAPLQSPEHQQRDEEVGYVVYQNSVAFLRARVTEINRHVVWHQVQSAKAVEAHSKRLAELGVTFSDRVTEELTDILMVLTDMEHGSRISSRR</sequence>
<dbReference type="KEGG" id="lma:LMJF_32_2460"/>
<evidence type="ECO:0000313" key="2">
    <source>
        <dbReference type="EMBL" id="CAJ08773.1"/>
    </source>
</evidence>
<dbReference type="RefSeq" id="XP_001685569.1">
    <property type="nucleotide sequence ID" value="XM_001685517.1"/>
</dbReference>
<protein>
    <submittedName>
        <fullName evidence="2">Uncharacterized protein</fullName>
    </submittedName>
</protein>
<feature type="compositionally biased region" description="Polar residues" evidence="1">
    <location>
        <begin position="878"/>
        <end position="895"/>
    </location>
</feature>
<feature type="region of interest" description="Disordered" evidence="1">
    <location>
        <begin position="758"/>
        <end position="897"/>
    </location>
</feature>
<feature type="compositionally biased region" description="Basic and acidic residues" evidence="1">
    <location>
        <begin position="406"/>
        <end position="415"/>
    </location>
</feature>
<feature type="compositionally biased region" description="Basic and acidic residues" evidence="1">
    <location>
        <begin position="770"/>
        <end position="783"/>
    </location>
</feature>
<dbReference type="VEuPathDB" id="TriTrypDB:LMJLV39_320031800"/>
<dbReference type="GeneID" id="5656366"/>
<organism evidence="2 3">
    <name type="scientific">Leishmania major</name>
    <dbReference type="NCBI Taxonomy" id="5664"/>
    <lineage>
        <taxon>Eukaryota</taxon>
        <taxon>Discoba</taxon>
        <taxon>Euglenozoa</taxon>
        <taxon>Kinetoplastea</taxon>
        <taxon>Metakinetoplastina</taxon>
        <taxon>Trypanosomatida</taxon>
        <taxon>Trypanosomatidae</taxon>
        <taxon>Leishmaniinae</taxon>
        <taxon>Leishmania</taxon>
    </lineage>
</organism>
<dbReference type="EMBL" id="FR796428">
    <property type="protein sequence ID" value="CAJ08773.1"/>
    <property type="molecule type" value="Genomic_DNA"/>
</dbReference>
<dbReference type="HOGENOM" id="CLU_303943_0_0_1"/>
<dbReference type="VEuPathDB" id="TriTrypDB:LMJFC_320034500"/>
<feature type="region of interest" description="Disordered" evidence="1">
    <location>
        <begin position="150"/>
        <end position="171"/>
    </location>
</feature>
<reference evidence="2 3" key="2">
    <citation type="journal article" date="2011" name="Genome Res.">
        <title>Chromosome and gene copy number variation allow major structural change between species and strains of Leishmania.</title>
        <authorList>
            <person name="Rogers M.B."/>
            <person name="Hilley J.D."/>
            <person name="Dickens N.J."/>
            <person name="Wilkes J."/>
            <person name="Bates P.A."/>
            <person name="Depledge D.P."/>
            <person name="Harris D."/>
            <person name="Her Y."/>
            <person name="Herzyk P."/>
            <person name="Imamura H."/>
            <person name="Otto T.D."/>
            <person name="Sanders M."/>
            <person name="Seeger K."/>
            <person name="Dujardin J.C."/>
            <person name="Berriman M."/>
            <person name="Smith D.F."/>
            <person name="Hertz-Fowler C."/>
            <person name="Mottram J.C."/>
        </authorList>
    </citation>
    <scope>NUCLEOTIDE SEQUENCE [LARGE SCALE GENOMIC DNA]</scope>
    <source>
        <strain evidence="3">MHOM/IL/81/Friedlin</strain>
    </source>
</reference>
<feature type="compositionally biased region" description="Basic and acidic residues" evidence="1">
    <location>
        <begin position="806"/>
        <end position="822"/>
    </location>
</feature>
<keyword evidence="3" id="KW-1185">Reference proteome</keyword>
<dbReference type="VEuPathDB" id="TriTrypDB:LmjF.32.2460"/>
<reference evidence="2 3" key="1">
    <citation type="journal article" date="2005" name="Science">
        <title>The genome of the kinetoplastid parasite, Leishmania major.</title>
        <authorList>
            <person name="Ivens A.C."/>
            <person name="Peacock C.S."/>
            <person name="Worthey E.A."/>
            <person name="Murphy L."/>
            <person name="Aggarwal G."/>
            <person name="Berriman M."/>
            <person name="Sisk E."/>
            <person name="Rajandream M.A."/>
            <person name="Adlem E."/>
            <person name="Aert R."/>
            <person name="Anupama A."/>
            <person name="Apostolou Z."/>
            <person name="Attipoe P."/>
            <person name="Bason N."/>
            <person name="Bauser C."/>
            <person name="Beck A."/>
            <person name="Beverley S.M."/>
            <person name="Bianchettin G."/>
            <person name="Borzym K."/>
            <person name="Bothe G."/>
            <person name="Bruschi C.V."/>
            <person name="Collins M."/>
            <person name="Cadag E."/>
            <person name="Ciarloni L."/>
            <person name="Clayton C."/>
            <person name="Coulson R.M."/>
            <person name="Cronin A."/>
            <person name="Cruz A.K."/>
            <person name="Davies R.M."/>
            <person name="De Gaudenzi J."/>
            <person name="Dobson D.E."/>
            <person name="Duesterhoeft A."/>
            <person name="Fazelina G."/>
            <person name="Fosker N."/>
            <person name="Frasch A.C."/>
            <person name="Fraser A."/>
            <person name="Fuchs M."/>
            <person name="Gabel C."/>
            <person name="Goble A."/>
            <person name="Goffeau A."/>
            <person name="Harris D."/>
            <person name="Hertz-Fowler C."/>
            <person name="Hilbert H."/>
            <person name="Horn D."/>
            <person name="Huang Y."/>
            <person name="Klages S."/>
            <person name="Knights A."/>
            <person name="Kube M."/>
            <person name="Larke N."/>
            <person name="Litvin L."/>
            <person name="Lord A."/>
            <person name="Louie T."/>
            <person name="Marra M."/>
            <person name="Masuy D."/>
            <person name="Matthews K."/>
            <person name="Michaeli S."/>
            <person name="Mottram J.C."/>
            <person name="Muller-Auer S."/>
            <person name="Munden H."/>
            <person name="Nelson S."/>
            <person name="Norbertczak H."/>
            <person name="Oliver K."/>
            <person name="O'neil S."/>
            <person name="Pentony M."/>
            <person name="Pohl T.M."/>
            <person name="Price C."/>
            <person name="Purnelle B."/>
            <person name="Quail M.A."/>
            <person name="Rabbinowitsch E."/>
            <person name="Reinhardt R."/>
            <person name="Rieger M."/>
            <person name="Rinta J."/>
            <person name="Robben J."/>
            <person name="Robertson L."/>
            <person name="Ruiz J.C."/>
            <person name="Rutter S."/>
            <person name="Saunders D."/>
            <person name="Schafer M."/>
            <person name="Schein J."/>
            <person name="Schwartz D.C."/>
            <person name="Seeger K."/>
            <person name="Seyler A."/>
            <person name="Sharp S."/>
            <person name="Shin H."/>
            <person name="Sivam D."/>
            <person name="Squares R."/>
            <person name="Squares S."/>
            <person name="Tosato V."/>
            <person name="Vogt C."/>
            <person name="Volckaert G."/>
            <person name="Wambutt R."/>
            <person name="Warren T."/>
            <person name="Wedler H."/>
            <person name="Woodward J."/>
            <person name="Zhou S."/>
            <person name="Zimmermann W."/>
            <person name="Smith D.F."/>
            <person name="Blackwell J.M."/>
            <person name="Stuart K.D."/>
            <person name="Barrell B."/>
            <person name="Myler P.J."/>
        </authorList>
    </citation>
    <scope>NUCLEOTIDE SEQUENCE [LARGE SCALE GENOMIC DNA]</scope>
    <source>
        <strain evidence="3">MHOM/IL/81/Friedlin</strain>
    </source>
</reference>
<feature type="compositionally biased region" description="Low complexity" evidence="1">
    <location>
        <begin position="823"/>
        <end position="839"/>
    </location>
</feature>
<accession>Q4Q529</accession>
<dbReference type="AlphaFoldDB" id="Q4Q529"/>
<feature type="compositionally biased region" description="Basic residues" evidence="1">
    <location>
        <begin position="324"/>
        <end position="333"/>
    </location>
</feature>
<feature type="compositionally biased region" description="Low complexity" evidence="1">
    <location>
        <begin position="595"/>
        <end position="606"/>
    </location>
</feature>
<gene>
    <name evidence="2" type="ORF">LMJF_32_2460</name>
</gene>
<evidence type="ECO:0000313" key="3">
    <source>
        <dbReference type="Proteomes" id="UP000000542"/>
    </source>
</evidence>
<dbReference type="InParanoid" id="Q4Q529"/>
<evidence type="ECO:0000256" key="1">
    <source>
        <dbReference type="SAM" id="MobiDB-lite"/>
    </source>
</evidence>
<feature type="region of interest" description="Disordered" evidence="1">
    <location>
        <begin position="595"/>
        <end position="617"/>
    </location>
</feature>